<gene>
    <name evidence="1" type="ORF">UFOVP112_259</name>
</gene>
<accession>A0A6J5L4D1</accession>
<protein>
    <submittedName>
        <fullName evidence="1">Uncharacterized protein</fullName>
    </submittedName>
</protein>
<reference evidence="1" key="1">
    <citation type="submission" date="2020-04" db="EMBL/GenBank/DDBJ databases">
        <authorList>
            <person name="Chiriac C."/>
            <person name="Salcher M."/>
            <person name="Ghai R."/>
            <person name="Kavagutti S V."/>
        </authorList>
    </citation>
    <scope>NUCLEOTIDE SEQUENCE</scope>
</reference>
<evidence type="ECO:0000313" key="1">
    <source>
        <dbReference type="EMBL" id="CAB4129161.1"/>
    </source>
</evidence>
<sequence>MYLYEGGNVFDNTGDVPKEYISTVVDTVKRELPSNLQKKVIADIGSAGYKAQSGDIDLFLDAKSIIKNFGVEDEKQAKQALAQYYQAKGYAVKVMGRNVHVDVPYKGADGKTYYGQVDLMVIQDAKRVADWHQHGPRGMYDDPQFKGAHLFMLLSSIAKFLGLKVDAFGGTVVRRDDNTVVADNREAAAKILLNPGAHAADLNSAATVMSALANDPDKEGKLAQAKQDVARGQLTLPEEAPQPGTAAWFRKLGHQL</sequence>
<dbReference type="EMBL" id="LR796233">
    <property type="protein sequence ID" value="CAB4129161.1"/>
    <property type="molecule type" value="Genomic_DNA"/>
</dbReference>
<proteinExistence type="predicted"/>
<name>A0A6J5L4D1_9CAUD</name>
<organism evidence="1">
    <name type="scientific">uncultured Caudovirales phage</name>
    <dbReference type="NCBI Taxonomy" id="2100421"/>
    <lineage>
        <taxon>Viruses</taxon>
        <taxon>Duplodnaviria</taxon>
        <taxon>Heunggongvirae</taxon>
        <taxon>Uroviricota</taxon>
        <taxon>Caudoviricetes</taxon>
        <taxon>Peduoviridae</taxon>
        <taxon>Maltschvirus</taxon>
        <taxon>Maltschvirus maltsch</taxon>
    </lineage>
</organism>